<evidence type="ECO:0000313" key="2">
    <source>
        <dbReference type="EMBL" id="SAY43865.1"/>
    </source>
</evidence>
<evidence type="ECO:0000259" key="1">
    <source>
        <dbReference type="Pfam" id="PF06983"/>
    </source>
</evidence>
<dbReference type="InterPro" id="IPR028973">
    <property type="entry name" value="PhnB-like"/>
</dbReference>
<dbReference type="AlphaFoldDB" id="A0A1C3HFR8"/>
<dbReference type="PANTHER" id="PTHR33990">
    <property type="entry name" value="PROTEIN YJDN-RELATED"/>
    <property type="match status" value="1"/>
</dbReference>
<accession>A0A1C3HFR8</accession>
<proteinExistence type="predicted"/>
<gene>
    <name evidence="2" type="ORF">PWN146_02558</name>
</gene>
<dbReference type="Gene3D" id="3.10.180.10">
    <property type="entry name" value="2,3-Dihydroxybiphenyl 1,2-Dioxygenase, domain 1"/>
    <property type="match status" value="1"/>
</dbReference>
<dbReference type="SUPFAM" id="SSF54593">
    <property type="entry name" value="Glyoxalase/Bleomycin resistance protein/Dihydroxybiphenyl dioxygenase"/>
    <property type="match status" value="1"/>
</dbReference>
<dbReference type="InterPro" id="IPR029068">
    <property type="entry name" value="Glyas_Bleomycin-R_OHBP_Dase"/>
</dbReference>
<dbReference type="PANTHER" id="PTHR33990:SF1">
    <property type="entry name" value="PROTEIN YJDN"/>
    <property type="match status" value="1"/>
</dbReference>
<reference evidence="2" key="1">
    <citation type="submission" date="2016-05" db="EMBL/GenBank/DDBJ databases">
        <authorList>
            <person name="Cock P.J.A."/>
            <person name="Cock P.J.A."/>
        </authorList>
    </citation>
    <scope>NUCLEOTIDE SEQUENCE</scope>
    <source>
        <strain evidence="2">PWN146_assembly</strain>
    </source>
</reference>
<feature type="domain" description="PhnB-like" evidence="1">
    <location>
        <begin position="4"/>
        <end position="136"/>
    </location>
</feature>
<dbReference type="NCBIfam" id="NF007537">
    <property type="entry name" value="PRK10148.1"/>
    <property type="match status" value="1"/>
</dbReference>
<dbReference type="Pfam" id="PF06983">
    <property type="entry name" value="3-dmu-9_3-mt"/>
    <property type="match status" value="1"/>
</dbReference>
<dbReference type="EMBL" id="LT575490">
    <property type="protein sequence ID" value="SAY43865.1"/>
    <property type="molecule type" value="Genomic_DNA"/>
</dbReference>
<name>A0A1C3HFR8_SERMA</name>
<sequence>MLVQPYLFFSGNCEQAINFYVQQLNAKIEMVMRFKDMPEEARQGGPQDVNPEAIMHARLLIGDGVLMASDGCPQDENGGASHKGFSLSLNPSDAEQGRKLFDNLAQGGQVTMPYQATFWAKGFGMLTDKFGVNWMINVE</sequence>
<protein>
    <recommendedName>
        <fullName evidence="1">PhnB-like domain-containing protein</fullName>
    </recommendedName>
</protein>
<organism evidence="2">
    <name type="scientific">Serratia marcescens</name>
    <dbReference type="NCBI Taxonomy" id="615"/>
    <lineage>
        <taxon>Bacteria</taxon>
        <taxon>Pseudomonadati</taxon>
        <taxon>Pseudomonadota</taxon>
        <taxon>Gammaproteobacteria</taxon>
        <taxon>Enterobacterales</taxon>
        <taxon>Yersiniaceae</taxon>
        <taxon>Serratia</taxon>
    </lineage>
</organism>
<dbReference type="CDD" id="cd06588">
    <property type="entry name" value="PhnB_like"/>
    <property type="match status" value="1"/>
</dbReference>